<proteinExistence type="predicted"/>
<evidence type="ECO:0000256" key="1">
    <source>
        <dbReference type="SAM" id="MobiDB-lite"/>
    </source>
</evidence>
<feature type="compositionally biased region" description="Polar residues" evidence="1">
    <location>
        <begin position="48"/>
        <end position="63"/>
    </location>
</feature>
<dbReference type="OrthoDB" id="5420391at2759"/>
<feature type="compositionally biased region" description="Low complexity" evidence="1">
    <location>
        <begin position="31"/>
        <end position="42"/>
    </location>
</feature>
<evidence type="ECO:0000313" key="2">
    <source>
        <dbReference type="EMBL" id="KAF2798086.1"/>
    </source>
</evidence>
<dbReference type="PANTHER" id="PTHR42084">
    <property type="entry name" value="YALI0E26631P"/>
    <property type="match status" value="1"/>
</dbReference>
<feature type="compositionally biased region" description="Low complexity" evidence="1">
    <location>
        <begin position="103"/>
        <end position="114"/>
    </location>
</feature>
<gene>
    <name evidence="2" type="ORF">K505DRAFT_297136</name>
</gene>
<evidence type="ECO:0008006" key="4">
    <source>
        <dbReference type="Google" id="ProtNLM"/>
    </source>
</evidence>
<feature type="compositionally biased region" description="Polar residues" evidence="1">
    <location>
        <begin position="176"/>
        <end position="195"/>
    </location>
</feature>
<feature type="region of interest" description="Disordered" evidence="1">
    <location>
        <begin position="253"/>
        <end position="284"/>
    </location>
</feature>
<accession>A0A6A6XNG8</accession>
<name>A0A6A6XNG8_9PLEO</name>
<sequence length="505" mass="54639">MSADLFAEFAAPSQQQQQQSSGTGQARAQPASAFSFFDDLSSTPAPVAQSQPPSFQFEQNTAPTFDDADDWGDFESVSAPQPSSVSTPAPAPAFIKQDPFAFTSTQPSQPSQSSWQKAPILKAKRSADPNVLFDAEDDPDDDDDDFGDFEGVDSSSTPATLQGGSTGLADLLGDMSVSQPKLPITSQRAVTNTSHILPVSSSSKRTSGSGFGTVVRAKQPSPIAPSFPVAKQEDAWDTFDDWEASIPTKPQAKTFAKPKGLSQSRISTPPPSIPSPAFDEAQPGELPPTNVPPPGVLLSLFPPLFEEAQNKLFKPMAAQPLPMRNKLLAESGTIAYLEGYLVLASVAARIIAGRKLRWKRDAHLSQGMRIGPASSRATSGMKLTGIDKSENMKEEREVSDVVRVWKDQVGRLRHVVAAANQIKAGTLGAIPDIQETMPVRTLKQSEGGVPAPQPCMMCGMKREERVGSADQAVEDSFGEWWIEQVMMHRGCRNFWNEHKDMLRQR</sequence>
<dbReference type="EMBL" id="MU001791">
    <property type="protein sequence ID" value="KAF2798086.1"/>
    <property type="molecule type" value="Genomic_DNA"/>
</dbReference>
<dbReference type="AlphaFoldDB" id="A0A6A6XNG8"/>
<keyword evidence="3" id="KW-1185">Reference proteome</keyword>
<protein>
    <recommendedName>
        <fullName evidence="4">Serine/threonine-protein kinase ppk6</fullName>
    </recommendedName>
</protein>
<feature type="compositionally biased region" description="Acidic residues" evidence="1">
    <location>
        <begin position="134"/>
        <end position="151"/>
    </location>
</feature>
<feature type="region of interest" description="Disordered" evidence="1">
    <location>
        <begin position="1"/>
        <end position="210"/>
    </location>
</feature>
<evidence type="ECO:0000313" key="3">
    <source>
        <dbReference type="Proteomes" id="UP000799757"/>
    </source>
</evidence>
<reference evidence="2" key="1">
    <citation type="journal article" date="2020" name="Stud. Mycol.">
        <title>101 Dothideomycetes genomes: a test case for predicting lifestyles and emergence of pathogens.</title>
        <authorList>
            <person name="Haridas S."/>
            <person name="Albert R."/>
            <person name="Binder M."/>
            <person name="Bloem J."/>
            <person name="Labutti K."/>
            <person name="Salamov A."/>
            <person name="Andreopoulos B."/>
            <person name="Baker S."/>
            <person name="Barry K."/>
            <person name="Bills G."/>
            <person name="Bluhm B."/>
            <person name="Cannon C."/>
            <person name="Castanera R."/>
            <person name="Culley D."/>
            <person name="Daum C."/>
            <person name="Ezra D."/>
            <person name="Gonzalez J."/>
            <person name="Henrissat B."/>
            <person name="Kuo A."/>
            <person name="Liang C."/>
            <person name="Lipzen A."/>
            <person name="Lutzoni F."/>
            <person name="Magnuson J."/>
            <person name="Mondo S."/>
            <person name="Nolan M."/>
            <person name="Ohm R."/>
            <person name="Pangilinan J."/>
            <person name="Park H.-J."/>
            <person name="Ramirez L."/>
            <person name="Alfaro M."/>
            <person name="Sun H."/>
            <person name="Tritt A."/>
            <person name="Yoshinaga Y."/>
            <person name="Zwiers L.-H."/>
            <person name="Turgeon B."/>
            <person name="Goodwin S."/>
            <person name="Spatafora J."/>
            <person name="Crous P."/>
            <person name="Grigoriev I."/>
        </authorList>
    </citation>
    <scope>NUCLEOTIDE SEQUENCE</scope>
    <source>
        <strain evidence="2">CBS 109.77</strain>
    </source>
</reference>
<organism evidence="2 3">
    <name type="scientific">Melanomma pulvis-pyrius CBS 109.77</name>
    <dbReference type="NCBI Taxonomy" id="1314802"/>
    <lineage>
        <taxon>Eukaryota</taxon>
        <taxon>Fungi</taxon>
        <taxon>Dikarya</taxon>
        <taxon>Ascomycota</taxon>
        <taxon>Pezizomycotina</taxon>
        <taxon>Dothideomycetes</taxon>
        <taxon>Pleosporomycetidae</taxon>
        <taxon>Pleosporales</taxon>
        <taxon>Melanommataceae</taxon>
        <taxon>Melanomma</taxon>
    </lineage>
</organism>
<feature type="compositionally biased region" description="Polar residues" evidence="1">
    <location>
        <begin position="154"/>
        <end position="163"/>
    </location>
</feature>
<feature type="compositionally biased region" description="Low complexity" evidence="1">
    <location>
        <begin position="76"/>
        <end position="88"/>
    </location>
</feature>
<dbReference type="PANTHER" id="PTHR42084:SF1">
    <property type="entry name" value="SERINE_THREONINE-PROTEIN KINASE PPK6"/>
    <property type="match status" value="1"/>
</dbReference>
<dbReference type="Proteomes" id="UP000799757">
    <property type="component" value="Unassembled WGS sequence"/>
</dbReference>